<dbReference type="EMBL" id="CP032698">
    <property type="protein sequence ID" value="AYG78724.1"/>
    <property type="molecule type" value="Genomic_DNA"/>
</dbReference>
<dbReference type="InterPro" id="IPR036271">
    <property type="entry name" value="Tet_transcr_reg_TetR-rel_C_sf"/>
</dbReference>
<dbReference type="InterPro" id="IPR001647">
    <property type="entry name" value="HTH_TetR"/>
</dbReference>
<dbReference type="SUPFAM" id="SSF46689">
    <property type="entry name" value="Homeodomain-like"/>
    <property type="match status" value="1"/>
</dbReference>
<keyword evidence="2 4" id="KW-0238">DNA-binding</keyword>
<dbReference type="Gene3D" id="1.10.10.60">
    <property type="entry name" value="Homeodomain-like"/>
    <property type="match status" value="1"/>
</dbReference>
<evidence type="ECO:0000259" key="5">
    <source>
        <dbReference type="PROSITE" id="PS50977"/>
    </source>
</evidence>
<evidence type="ECO:0000256" key="3">
    <source>
        <dbReference type="ARBA" id="ARBA00023163"/>
    </source>
</evidence>
<name>A0A387H5N7_9ACTN</name>
<protein>
    <submittedName>
        <fullName evidence="6">Putative HTH-type transcriptional regulator</fullName>
    </submittedName>
</protein>
<keyword evidence="3" id="KW-0804">Transcription</keyword>
<proteinExistence type="predicted"/>
<dbReference type="KEGG" id="shun:DWB77_00832"/>
<dbReference type="Pfam" id="PF16859">
    <property type="entry name" value="TetR_C_11"/>
    <property type="match status" value="1"/>
</dbReference>
<evidence type="ECO:0000313" key="6">
    <source>
        <dbReference type="EMBL" id="AYG78724.1"/>
    </source>
</evidence>
<dbReference type="InterPro" id="IPR009057">
    <property type="entry name" value="Homeodomain-like_sf"/>
</dbReference>
<evidence type="ECO:0000256" key="1">
    <source>
        <dbReference type="ARBA" id="ARBA00023015"/>
    </source>
</evidence>
<accession>A0A387H5N7</accession>
<sequence length="206" mass="22615">MPATSSQPRRQRSGNRRDEAARLAVLHAADDLLAEHGFGGLTIEAIARRAGVAKQTIYRWWPSKVEILLDALVEDSDKRFPVPTAEPTAASIRDYLYAFANFLATDPAGKILLALIAEAQHHADTAERLHKRYLDPRRAQERELLARAVSAGEVSPALDPDTAMDALVGPIVYRALTGAPLPRELADTLVRDLLKPRSTRQQPEAG</sequence>
<dbReference type="GO" id="GO:0003700">
    <property type="term" value="F:DNA-binding transcription factor activity"/>
    <property type="evidence" value="ECO:0007669"/>
    <property type="project" value="TreeGrafter"/>
</dbReference>
<keyword evidence="1" id="KW-0805">Transcription regulation</keyword>
<keyword evidence="7" id="KW-1185">Reference proteome</keyword>
<gene>
    <name evidence="6" type="ORF">DWB77_00832</name>
</gene>
<dbReference type="PANTHER" id="PTHR30055:SF148">
    <property type="entry name" value="TETR-FAMILY TRANSCRIPTIONAL REGULATOR"/>
    <property type="match status" value="1"/>
</dbReference>
<evidence type="ECO:0000256" key="4">
    <source>
        <dbReference type="PROSITE-ProRule" id="PRU00335"/>
    </source>
</evidence>
<organism evidence="6 7">
    <name type="scientific">Streptomyces hundungensis</name>
    <dbReference type="NCBI Taxonomy" id="1077946"/>
    <lineage>
        <taxon>Bacteria</taxon>
        <taxon>Bacillati</taxon>
        <taxon>Actinomycetota</taxon>
        <taxon>Actinomycetes</taxon>
        <taxon>Kitasatosporales</taxon>
        <taxon>Streptomycetaceae</taxon>
        <taxon>Streptomyces</taxon>
    </lineage>
</organism>
<feature type="domain" description="HTH tetR-type" evidence="5">
    <location>
        <begin position="19"/>
        <end position="79"/>
    </location>
</feature>
<dbReference type="Gene3D" id="1.10.357.10">
    <property type="entry name" value="Tetracycline Repressor, domain 2"/>
    <property type="match status" value="1"/>
</dbReference>
<reference evidence="6 7" key="1">
    <citation type="submission" date="2018-10" db="EMBL/GenBank/DDBJ databases">
        <title>Relationship between Morphology and Antimicrobial Activity in Streptomyces.</title>
        <authorList>
            <person name="Kang H.J."/>
            <person name="Kim S.B."/>
        </authorList>
    </citation>
    <scope>NUCLEOTIDE SEQUENCE [LARGE SCALE GENOMIC DNA]</scope>
    <source>
        <strain evidence="6 7">BH38</strain>
    </source>
</reference>
<dbReference type="PANTHER" id="PTHR30055">
    <property type="entry name" value="HTH-TYPE TRANSCRIPTIONAL REGULATOR RUTR"/>
    <property type="match status" value="1"/>
</dbReference>
<dbReference type="RefSeq" id="WP_120719938.1">
    <property type="nucleotide sequence ID" value="NZ_CP032698.1"/>
</dbReference>
<dbReference type="PROSITE" id="PS50977">
    <property type="entry name" value="HTH_TETR_2"/>
    <property type="match status" value="1"/>
</dbReference>
<dbReference type="GO" id="GO:0000976">
    <property type="term" value="F:transcription cis-regulatory region binding"/>
    <property type="evidence" value="ECO:0007669"/>
    <property type="project" value="TreeGrafter"/>
</dbReference>
<feature type="DNA-binding region" description="H-T-H motif" evidence="4">
    <location>
        <begin position="42"/>
        <end position="61"/>
    </location>
</feature>
<dbReference type="InterPro" id="IPR050109">
    <property type="entry name" value="HTH-type_TetR-like_transc_reg"/>
</dbReference>
<dbReference type="Pfam" id="PF00440">
    <property type="entry name" value="TetR_N"/>
    <property type="match status" value="1"/>
</dbReference>
<dbReference type="OrthoDB" id="9796019at2"/>
<dbReference type="AlphaFoldDB" id="A0A387H5N7"/>
<evidence type="ECO:0000313" key="7">
    <source>
        <dbReference type="Proteomes" id="UP000271554"/>
    </source>
</evidence>
<dbReference type="PRINTS" id="PR00455">
    <property type="entry name" value="HTHTETR"/>
</dbReference>
<dbReference type="InterPro" id="IPR011075">
    <property type="entry name" value="TetR_C"/>
</dbReference>
<dbReference type="Proteomes" id="UP000271554">
    <property type="component" value="Chromosome"/>
</dbReference>
<dbReference type="SUPFAM" id="SSF48498">
    <property type="entry name" value="Tetracyclin repressor-like, C-terminal domain"/>
    <property type="match status" value="1"/>
</dbReference>
<evidence type="ECO:0000256" key="2">
    <source>
        <dbReference type="ARBA" id="ARBA00023125"/>
    </source>
</evidence>